<evidence type="ECO:0000256" key="5">
    <source>
        <dbReference type="ARBA" id="ARBA00023163"/>
    </source>
</evidence>
<comment type="similarity">
    <text evidence="2">Belongs to the TFIIF beta subunit family.</text>
</comment>
<evidence type="ECO:0000259" key="7">
    <source>
        <dbReference type="Pfam" id="PF02270"/>
    </source>
</evidence>
<feature type="domain" description="TFIIF beta subunit N-terminal" evidence="8">
    <location>
        <begin position="32"/>
        <end position="127"/>
    </location>
</feature>
<evidence type="ECO:0000256" key="4">
    <source>
        <dbReference type="ARBA" id="ARBA00023125"/>
    </source>
</evidence>
<dbReference type="Pfam" id="PF17683">
    <property type="entry name" value="TFIIF_beta_N"/>
    <property type="match status" value="1"/>
</dbReference>
<dbReference type="InterPro" id="IPR040450">
    <property type="entry name" value="TFIIF_beta_HTH"/>
</dbReference>
<name>A0A7S2L003_9STRA</name>
<keyword evidence="5" id="KW-0804">Transcription</keyword>
<accession>A0A7S2L003</accession>
<proteinExistence type="inferred from homology"/>
<dbReference type="AlphaFoldDB" id="A0A7S2L003"/>
<dbReference type="InterPro" id="IPR036388">
    <property type="entry name" value="WH-like_DNA-bd_sf"/>
</dbReference>
<keyword evidence="3" id="KW-0805">Transcription regulation</keyword>
<dbReference type="Pfam" id="PF02270">
    <property type="entry name" value="TFIIF_beta"/>
    <property type="match status" value="1"/>
</dbReference>
<dbReference type="InterPro" id="IPR040504">
    <property type="entry name" value="TFIIF_beta_N"/>
</dbReference>
<evidence type="ECO:0000313" key="9">
    <source>
        <dbReference type="EMBL" id="CAD9591328.1"/>
    </source>
</evidence>
<organism evidence="9">
    <name type="scientific">Leptocylindrus danicus</name>
    <dbReference type="NCBI Taxonomy" id="163516"/>
    <lineage>
        <taxon>Eukaryota</taxon>
        <taxon>Sar</taxon>
        <taxon>Stramenopiles</taxon>
        <taxon>Ochrophyta</taxon>
        <taxon>Bacillariophyta</taxon>
        <taxon>Coscinodiscophyceae</taxon>
        <taxon>Chaetocerotophycidae</taxon>
        <taxon>Leptocylindrales</taxon>
        <taxon>Leptocylindraceae</taxon>
        <taxon>Leptocylindrus</taxon>
    </lineage>
</organism>
<keyword evidence="6" id="KW-0539">Nucleus</keyword>
<dbReference type="PANTHER" id="PTHR10445">
    <property type="entry name" value="GENERAL TRANSCRIPTION FACTOR IIF SUBUNIT 2"/>
    <property type="match status" value="1"/>
</dbReference>
<dbReference type="EMBL" id="HBGY01021449">
    <property type="protein sequence ID" value="CAD9591328.1"/>
    <property type="molecule type" value="Transcribed_RNA"/>
</dbReference>
<evidence type="ECO:0000256" key="3">
    <source>
        <dbReference type="ARBA" id="ARBA00023015"/>
    </source>
</evidence>
<keyword evidence="4" id="KW-0238">DNA-binding</keyword>
<dbReference type="SUPFAM" id="SSF50916">
    <property type="entry name" value="Rap30/74 interaction domains"/>
    <property type="match status" value="1"/>
</dbReference>
<evidence type="ECO:0008006" key="10">
    <source>
        <dbReference type="Google" id="ProtNLM"/>
    </source>
</evidence>
<evidence type="ECO:0000256" key="6">
    <source>
        <dbReference type="ARBA" id="ARBA00023242"/>
    </source>
</evidence>
<dbReference type="InterPro" id="IPR011039">
    <property type="entry name" value="TFIIF_interaction"/>
</dbReference>
<reference evidence="9" key="1">
    <citation type="submission" date="2021-01" db="EMBL/GenBank/DDBJ databases">
        <authorList>
            <person name="Corre E."/>
            <person name="Pelletier E."/>
            <person name="Niang G."/>
            <person name="Scheremetjew M."/>
            <person name="Finn R."/>
            <person name="Kale V."/>
            <person name="Holt S."/>
            <person name="Cochrane G."/>
            <person name="Meng A."/>
            <person name="Brown T."/>
            <person name="Cohen L."/>
        </authorList>
    </citation>
    <scope>NUCLEOTIDE SEQUENCE</scope>
    <source>
        <strain evidence="9">B650</strain>
    </source>
</reference>
<dbReference type="SUPFAM" id="SSF46785">
    <property type="entry name" value="Winged helix' DNA-binding domain"/>
    <property type="match status" value="1"/>
</dbReference>
<dbReference type="GO" id="GO:0003677">
    <property type="term" value="F:DNA binding"/>
    <property type="evidence" value="ECO:0007669"/>
    <property type="project" value="UniProtKB-KW"/>
</dbReference>
<protein>
    <recommendedName>
        <fullName evidence="10">Transcription initiation factor IIF subunit beta</fullName>
    </recommendedName>
</protein>
<evidence type="ECO:0000256" key="2">
    <source>
        <dbReference type="ARBA" id="ARBA00009543"/>
    </source>
</evidence>
<dbReference type="InterPro" id="IPR036390">
    <property type="entry name" value="WH_DNA-bd_sf"/>
</dbReference>
<dbReference type="GO" id="GO:0005674">
    <property type="term" value="C:transcription factor TFIIF complex"/>
    <property type="evidence" value="ECO:0007669"/>
    <property type="project" value="InterPro"/>
</dbReference>
<dbReference type="InterPro" id="IPR003196">
    <property type="entry name" value="TFIIF_beta"/>
</dbReference>
<dbReference type="Gene3D" id="1.10.10.10">
    <property type="entry name" value="Winged helix-like DNA-binding domain superfamily/Winged helix DNA-binding domain"/>
    <property type="match status" value="1"/>
</dbReference>
<dbReference type="GO" id="GO:0006367">
    <property type="term" value="P:transcription initiation at RNA polymerase II promoter"/>
    <property type="evidence" value="ECO:0007669"/>
    <property type="project" value="InterPro"/>
</dbReference>
<feature type="domain" description="TFIIF beta subunit HTH" evidence="7">
    <location>
        <begin position="219"/>
        <end position="280"/>
    </location>
</feature>
<dbReference type="PANTHER" id="PTHR10445:SF0">
    <property type="entry name" value="GENERAL TRANSCRIPTION FACTOR IIF SUBUNIT 2"/>
    <property type="match status" value="1"/>
</dbReference>
<evidence type="ECO:0000256" key="1">
    <source>
        <dbReference type="ARBA" id="ARBA00004123"/>
    </source>
</evidence>
<comment type="subcellular location">
    <subcellularLocation>
        <location evidence="1">Nucleus</location>
    </subcellularLocation>
</comment>
<sequence>MNDVTTSTTDSKVTISSTQPNYAKVQNKSVSRQIWLAKIPNKLHQAWENAPEGTVLGHFTFTKGGVKDPKTGKVSKDSTKQSLSVQVDESIHKNKEHDLPLSYSIEALTKKVPVLHPFTRDSDGSVVLHGTVARSCNLQIQHSREYSRLLKNRLLSTVNSSRYVKPVDASDVSLARDAAALKAASGADFGSSVARHGQEVIDAKNDAANAGPSKKRKFEGQSLRTILFEMFATQQHWTVKEIRAASGFPDNEVRAALQEMCDFHRSGEHRGSWELKKEYQPQS</sequence>
<gene>
    <name evidence="9" type="ORF">LDAN0321_LOCUS13505</name>
</gene>
<evidence type="ECO:0000259" key="8">
    <source>
        <dbReference type="Pfam" id="PF17683"/>
    </source>
</evidence>